<organism evidence="3 4">
    <name type="scientific">Physocladia obscura</name>
    <dbReference type="NCBI Taxonomy" id="109957"/>
    <lineage>
        <taxon>Eukaryota</taxon>
        <taxon>Fungi</taxon>
        <taxon>Fungi incertae sedis</taxon>
        <taxon>Chytridiomycota</taxon>
        <taxon>Chytridiomycota incertae sedis</taxon>
        <taxon>Chytridiomycetes</taxon>
        <taxon>Chytridiales</taxon>
        <taxon>Chytriomycetaceae</taxon>
        <taxon>Physocladia</taxon>
    </lineage>
</organism>
<comment type="caution">
    <text evidence="3">The sequence shown here is derived from an EMBL/GenBank/DDBJ whole genome shotgun (WGS) entry which is preliminary data.</text>
</comment>
<dbReference type="InterPro" id="IPR050791">
    <property type="entry name" value="Aldo-Keto_reductase"/>
</dbReference>
<dbReference type="AlphaFoldDB" id="A0AAD5SYW2"/>
<feature type="domain" description="NADP-dependent oxidoreductase" evidence="2">
    <location>
        <begin position="17"/>
        <end position="311"/>
    </location>
</feature>
<protein>
    <recommendedName>
        <fullName evidence="2">NADP-dependent oxidoreductase domain-containing protein</fullName>
    </recommendedName>
</protein>
<dbReference type="GO" id="GO:0005737">
    <property type="term" value="C:cytoplasm"/>
    <property type="evidence" value="ECO:0007669"/>
    <property type="project" value="TreeGrafter"/>
</dbReference>
<dbReference type="CDD" id="cd19076">
    <property type="entry name" value="AKR_AKR13A_13D"/>
    <property type="match status" value="1"/>
</dbReference>
<dbReference type="Pfam" id="PF00248">
    <property type="entry name" value="Aldo_ket_red"/>
    <property type="match status" value="1"/>
</dbReference>
<dbReference type="Proteomes" id="UP001211907">
    <property type="component" value="Unassembled WGS sequence"/>
</dbReference>
<keyword evidence="4" id="KW-1185">Reference proteome</keyword>
<evidence type="ECO:0000313" key="4">
    <source>
        <dbReference type="Proteomes" id="UP001211907"/>
    </source>
</evidence>
<name>A0AAD5SYW2_9FUNG</name>
<accession>A0AAD5SYW2</accession>
<reference evidence="3" key="1">
    <citation type="submission" date="2020-05" db="EMBL/GenBank/DDBJ databases">
        <title>Phylogenomic resolution of chytrid fungi.</title>
        <authorList>
            <person name="Stajich J.E."/>
            <person name="Amses K."/>
            <person name="Simmons R."/>
            <person name="Seto K."/>
            <person name="Myers J."/>
            <person name="Bonds A."/>
            <person name="Quandt C.A."/>
            <person name="Barry K."/>
            <person name="Liu P."/>
            <person name="Grigoriev I."/>
            <person name="Longcore J.E."/>
            <person name="James T.Y."/>
        </authorList>
    </citation>
    <scope>NUCLEOTIDE SEQUENCE</scope>
    <source>
        <strain evidence="3">JEL0513</strain>
    </source>
</reference>
<dbReference type="PANTHER" id="PTHR43625:SF40">
    <property type="entry name" value="ALDO-KETO REDUCTASE YAKC [NADP(+)]"/>
    <property type="match status" value="1"/>
</dbReference>
<proteinExistence type="predicted"/>
<dbReference type="PANTHER" id="PTHR43625">
    <property type="entry name" value="AFLATOXIN B1 ALDEHYDE REDUCTASE"/>
    <property type="match status" value="1"/>
</dbReference>
<evidence type="ECO:0000256" key="1">
    <source>
        <dbReference type="ARBA" id="ARBA00023002"/>
    </source>
</evidence>
<dbReference type="Gene3D" id="3.20.20.100">
    <property type="entry name" value="NADP-dependent oxidoreductase domain"/>
    <property type="match status" value="1"/>
</dbReference>
<evidence type="ECO:0000259" key="2">
    <source>
        <dbReference type="Pfam" id="PF00248"/>
    </source>
</evidence>
<evidence type="ECO:0000313" key="3">
    <source>
        <dbReference type="EMBL" id="KAJ3117913.1"/>
    </source>
</evidence>
<sequence>MAQTTILGKNGPKVSALGLGVMGMSSVYGKAVDTESLQTLKRSIELGCSFWDTSDVYGLGHNEELIAKAIKEHGRDKIFLCTKFGLTYDRTTGLPGLNSSPEYVKQACDASLARLGIDTIDLYYQHRVDPKTPIEDTVRAMAELVKQGKVRFLGLSEASADTIRRAHKIHPITAYQVEYSPWTTDIESNGILDTCNELGIAVIAYSPLGRGFLTGRYKTPEDFEANDWRRNNPRFQGDAFYKNLEIVTALSNLAAGKGVSPAQLTLAWVIAQGPNIIPIPGTSKIERLEENWGALNVAITEEDNLAIRKIIEDIPVFGDRYHAAGMANLDK</sequence>
<dbReference type="InterPro" id="IPR036812">
    <property type="entry name" value="NAD(P)_OxRdtase_dom_sf"/>
</dbReference>
<keyword evidence="1" id="KW-0560">Oxidoreductase</keyword>
<dbReference type="EMBL" id="JADGJH010001145">
    <property type="protein sequence ID" value="KAJ3117913.1"/>
    <property type="molecule type" value="Genomic_DNA"/>
</dbReference>
<dbReference type="SUPFAM" id="SSF51430">
    <property type="entry name" value="NAD(P)-linked oxidoreductase"/>
    <property type="match status" value="1"/>
</dbReference>
<gene>
    <name evidence="3" type="ORF">HK100_000717</name>
</gene>
<dbReference type="InterPro" id="IPR023210">
    <property type="entry name" value="NADP_OxRdtase_dom"/>
</dbReference>
<dbReference type="GO" id="GO:0016491">
    <property type="term" value="F:oxidoreductase activity"/>
    <property type="evidence" value="ECO:0007669"/>
    <property type="project" value="UniProtKB-KW"/>
</dbReference>